<sequence>MMANPQCGAINGQNSDAQKSVSLMQRLASKLECTPMRNDKHGYRLAEHEVSEKNKNGYSERKYPSNFESKHTRRARGEKPYTQKSNRAHQVKSKTTVEGKRKPGWTDEQWDLYKKGHCVHCKKSWSDGHQCTEFLQKQAKVFAARAARLAPKANDLHPVKKRNEDTVMGDVVSPSALFEDLQIC</sequence>
<comment type="caution">
    <text evidence="2">The sequence shown here is derived from an EMBL/GenBank/DDBJ whole genome shotgun (WGS) entry which is preliminary data.</text>
</comment>
<feature type="region of interest" description="Disordered" evidence="1">
    <location>
        <begin position="50"/>
        <end position="102"/>
    </location>
</feature>
<evidence type="ECO:0000313" key="2">
    <source>
        <dbReference type="EMBL" id="ORX42251.1"/>
    </source>
</evidence>
<reference evidence="2 3" key="1">
    <citation type="submission" date="2016-07" db="EMBL/GenBank/DDBJ databases">
        <title>Pervasive Adenine N6-methylation of Active Genes in Fungi.</title>
        <authorList>
            <consortium name="DOE Joint Genome Institute"/>
            <person name="Mondo S.J."/>
            <person name="Dannebaum R.O."/>
            <person name="Kuo R.C."/>
            <person name="Labutti K."/>
            <person name="Haridas S."/>
            <person name="Kuo A."/>
            <person name="Salamov A."/>
            <person name="Ahrendt S.R."/>
            <person name="Lipzen A."/>
            <person name="Sullivan W."/>
            <person name="Andreopoulos W.B."/>
            <person name="Clum A."/>
            <person name="Lindquist E."/>
            <person name="Daum C."/>
            <person name="Ramamoorthy G.K."/>
            <person name="Gryganskyi A."/>
            <person name="Culley D."/>
            <person name="Magnuson J.K."/>
            <person name="James T.Y."/>
            <person name="O'Malley M.A."/>
            <person name="Stajich J.E."/>
            <person name="Spatafora J.W."/>
            <person name="Visel A."/>
            <person name="Grigoriev I.V."/>
        </authorList>
    </citation>
    <scope>NUCLEOTIDE SEQUENCE [LARGE SCALE GENOMIC DNA]</scope>
    <source>
        <strain evidence="2 3">NRRL 3301</strain>
    </source>
</reference>
<feature type="compositionally biased region" description="Basic and acidic residues" evidence="1">
    <location>
        <begin position="50"/>
        <end position="63"/>
    </location>
</feature>
<proteinExistence type="predicted"/>
<dbReference type="Proteomes" id="UP000242146">
    <property type="component" value="Unassembled WGS sequence"/>
</dbReference>
<organism evidence="2 3">
    <name type="scientific">Hesseltinella vesiculosa</name>
    <dbReference type="NCBI Taxonomy" id="101127"/>
    <lineage>
        <taxon>Eukaryota</taxon>
        <taxon>Fungi</taxon>
        <taxon>Fungi incertae sedis</taxon>
        <taxon>Mucoromycota</taxon>
        <taxon>Mucoromycotina</taxon>
        <taxon>Mucoromycetes</taxon>
        <taxon>Mucorales</taxon>
        <taxon>Cunninghamellaceae</taxon>
        <taxon>Hesseltinella</taxon>
    </lineage>
</organism>
<dbReference type="EMBL" id="MCGT01000073">
    <property type="protein sequence ID" value="ORX42251.1"/>
    <property type="molecule type" value="Genomic_DNA"/>
</dbReference>
<gene>
    <name evidence="2" type="ORF">DM01DRAFT_1341102</name>
</gene>
<accession>A0A1X2G238</accession>
<evidence type="ECO:0000313" key="3">
    <source>
        <dbReference type="Proteomes" id="UP000242146"/>
    </source>
</evidence>
<protein>
    <submittedName>
        <fullName evidence="2">Uncharacterized protein</fullName>
    </submittedName>
</protein>
<evidence type="ECO:0000256" key="1">
    <source>
        <dbReference type="SAM" id="MobiDB-lite"/>
    </source>
</evidence>
<feature type="non-terminal residue" evidence="2">
    <location>
        <position position="184"/>
    </location>
</feature>
<keyword evidence="3" id="KW-1185">Reference proteome</keyword>
<name>A0A1X2G238_9FUNG</name>
<dbReference type="AlphaFoldDB" id="A0A1X2G238"/>